<dbReference type="InterPro" id="IPR050322">
    <property type="entry name" value="Fe-S_cluster_asmbl/transfer"/>
</dbReference>
<dbReference type="InterPro" id="IPR035903">
    <property type="entry name" value="HesB-like_dom_sf"/>
</dbReference>
<dbReference type="AlphaFoldDB" id="A0A4T0EA93"/>
<sequence>MRSGYTAIRTSARLAQANPGHLHADQPPPPARMDTKQSRPTTEAGWDKPQAHGWSTPSTSSKGKEKEVESNQAAAQPAQPTGSTESQSSTTPSKPKSRLKARSAALQLSQSAVEQLRFLSSSRGELLRVGVKNKGCSGMSYHLEYVEKPARFDEVVEQDGVKVLVDSKALFSIIGSTMDWVDDRLSSVTLLPLYLSNNVLRSKFVFNNPNVTETCGCGESMSFS</sequence>
<dbReference type="Gene3D" id="2.60.300.12">
    <property type="entry name" value="HesB-like domain"/>
    <property type="match status" value="1"/>
</dbReference>
<evidence type="ECO:0000256" key="2">
    <source>
        <dbReference type="SAM" id="MobiDB-lite"/>
    </source>
</evidence>
<dbReference type="InterPro" id="IPR016092">
    <property type="entry name" value="ATAP"/>
</dbReference>
<dbReference type="PANTHER" id="PTHR10072:SF41">
    <property type="entry name" value="IRON-SULFUR CLUSTER ASSEMBLY 1 HOMOLOG, MITOCHONDRIAL"/>
    <property type="match status" value="1"/>
</dbReference>
<dbReference type="Proteomes" id="UP000310689">
    <property type="component" value="Unassembled WGS sequence"/>
</dbReference>
<dbReference type="EMBL" id="SPOI01000058">
    <property type="protein sequence ID" value="TIB38521.1"/>
    <property type="molecule type" value="Genomic_DNA"/>
</dbReference>
<protein>
    <recommendedName>
        <fullName evidence="3">Core domain-containing protein</fullName>
    </recommendedName>
</protein>
<dbReference type="OrthoDB" id="333486at2759"/>
<feature type="domain" description="Core" evidence="3">
    <location>
        <begin position="106"/>
        <end position="187"/>
    </location>
</feature>
<feature type="compositionally biased region" description="Low complexity" evidence="2">
    <location>
        <begin position="79"/>
        <end position="94"/>
    </location>
</feature>
<dbReference type="GO" id="GO:0051537">
    <property type="term" value="F:2 iron, 2 sulfur cluster binding"/>
    <property type="evidence" value="ECO:0007669"/>
    <property type="project" value="TreeGrafter"/>
</dbReference>
<comment type="similarity">
    <text evidence="1">Belongs to the HesB/IscA family.</text>
</comment>
<evidence type="ECO:0000259" key="3">
    <source>
        <dbReference type="Pfam" id="PF01521"/>
    </source>
</evidence>
<dbReference type="PANTHER" id="PTHR10072">
    <property type="entry name" value="IRON-SULFUR CLUSTER ASSEMBLY PROTEIN"/>
    <property type="match status" value="1"/>
</dbReference>
<dbReference type="Pfam" id="PF01521">
    <property type="entry name" value="Fe-S_biosyn"/>
    <property type="match status" value="1"/>
</dbReference>
<evidence type="ECO:0000313" key="6">
    <source>
        <dbReference type="Proteomes" id="UP000306954"/>
    </source>
</evidence>
<dbReference type="InterPro" id="IPR000361">
    <property type="entry name" value="ATAP_core_dom"/>
</dbReference>
<accession>A0A4T0EA93</accession>
<dbReference type="Proteomes" id="UP000306954">
    <property type="component" value="Unassembled WGS sequence"/>
</dbReference>
<dbReference type="GO" id="GO:0005739">
    <property type="term" value="C:mitochondrion"/>
    <property type="evidence" value="ECO:0007669"/>
    <property type="project" value="TreeGrafter"/>
</dbReference>
<proteinExistence type="inferred from homology"/>
<dbReference type="NCBIfam" id="TIGR00049">
    <property type="entry name" value="iron-sulfur cluster assembly accessory protein"/>
    <property type="match status" value="1"/>
</dbReference>
<evidence type="ECO:0000256" key="1">
    <source>
        <dbReference type="ARBA" id="ARBA00006718"/>
    </source>
</evidence>
<dbReference type="EMBL" id="SPOF01000029">
    <property type="protein sequence ID" value="TIB10642.1"/>
    <property type="molecule type" value="Genomic_DNA"/>
</dbReference>
<name>A0A4T0EA93_WALIC</name>
<comment type="caution">
    <text evidence="5">The sequence shown here is derived from an EMBL/GenBank/DDBJ whole genome shotgun (WGS) entry which is preliminary data.</text>
</comment>
<dbReference type="SUPFAM" id="SSF89360">
    <property type="entry name" value="HesB-like domain"/>
    <property type="match status" value="1"/>
</dbReference>
<evidence type="ECO:0000313" key="7">
    <source>
        <dbReference type="Proteomes" id="UP000310689"/>
    </source>
</evidence>
<reference evidence="6 7" key="1">
    <citation type="submission" date="2019-03" db="EMBL/GenBank/DDBJ databases">
        <title>Sequencing 23 genomes of Wallemia ichthyophaga.</title>
        <authorList>
            <person name="Gostincar C."/>
        </authorList>
    </citation>
    <scope>NUCLEOTIDE SEQUENCE [LARGE SCALE GENOMIC DNA]</scope>
    <source>
        <strain evidence="5 7">EXF-6200</strain>
        <strain evidence="4 6">EXF-8621</strain>
    </source>
</reference>
<gene>
    <name evidence="5" type="ORF">E3P86_01586</name>
    <name evidence="4" type="ORF">E3P90_02788</name>
</gene>
<dbReference type="GO" id="GO:0016226">
    <property type="term" value="P:iron-sulfur cluster assembly"/>
    <property type="evidence" value="ECO:0007669"/>
    <property type="project" value="InterPro"/>
</dbReference>
<evidence type="ECO:0000313" key="5">
    <source>
        <dbReference type="EMBL" id="TIB38521.1"/>
    </source>
</evidence>
<feature type="region of interest" description="Disordered" evidence="2">
    <location>
        <begin position="1"/>
        <end position="104"/>
    </location>
</feature>
<organism evidence="5 7">
    <name type="scientific">Wallemia ichthyophaga</name>
    <dbReference type="NCBI Taxonomy" id="245174"/>
    <lineage>
        <taxon>Eukaryota</taxon>
        <taxon>Fungi</taxon>
        <taxon>Dikarya</taxon>
        <taxon>Basidiomycota</taxon>
        <taxon>Wallemiomycotina</taxon>
        <taxon>Wallemiomycetes</taxon>
        <taxon>Wallemiales</taxon>
        <taxon>Wallemiaceae</taxon>
        <taxon>Wallemia</taxon>
    </lineage>
</organism>
<evidence type="ECO:0000313" key="4">
    <source>
        <dbReference type="EMBL" id="TIB10642.1"/>
    </source>
</evidence>